<dbReference type="EMBL" id="CP063982">
    <property type="protein sequence ID" value="UOD51288.1"/>
    <property type="molecule type" value="Genomic_DNA"/>
</dbReference>
<protein>
    <submittedName>
        <fullName evidence="7">FAD-binding oxidoreductase</fullName>
    </submittedName>
</protein>
<evidence type="ECO:0000313" key="8">
    <source>
        <dbReference type="Proteomes" id="UP000831607"/>
    </source>
</evidence>
<dbReference type="InterPro" id="IPR012951">
    <property type="entry name" value="BBE"/>
</dbReference>
<evidence type="ECO:0000313" key="7">
    <source>
        <dbReference type="EMBL" id="UOD51288.1"/>
    </source>
</evidence>
<gene>
    <name evidence="7" type="ORF">DHf2319_05210</name>
</gene>
<dbReference type="InterPro" id="IPR016166">
    <property type="entry name" value="FAD-bd_PCMH"/>
</dbReference>
<dbReference type="PANTHER" id="PTHR42973">
    <property type="entry name" value="BINDING OXIDOREDUCTASE, PUTATIVE (AFU_ORTHOLOGUE AFUA_1G17690)-RELATED"/>
    <property type="match status" value="1"/>
</dbReference>
<evidence type="ECO:0000256" key="2">
    <source>
        <dbReference type="ARBA" id="ARBA00005466"/>
    </source>
</evidence>
<dbReference type="InterPro" id="IPR006094">
    <property type="entry name" value="Oxid_FAD_bind_N"/>
</dbReference>
<feature type="domain" description="FAD-binding PCMH-type" evidence="6">
    <location>
        <begin position="122"/>
        <end position="305"/>
    </location>
</feature>
<keyword evidence="4" id="KW-0274">FAD</keyword>
<evidence type="ECO:0000259" key="6">
    <source>
        <dbReference type="PROSITE" id="PS51387"/>
    </source>
</evidence>
<dbReference type="InterPro" id="IPR016169">
    <property type="entry name" value="FAD-bd_PCMH_sub2"/>
</dbReference>
<keyword evidence="3" id="KW-0285">Flavoprotein</keyword>
<dbReference type="PANTHER" id="PTHR42973:SF39">
    <property type="entry name" value="FAD-BINDING PCMH-TYPE DOMAIN-CONTAINING PROTEIN"/>
    <property type="match status" value="1"/>
</dbReference>
<reference evidence="7 8" key="1">
    <citation type="submission" date="2020-11" db="EMBL/GenBank/DDBJ databases">
        <title>Algicoccus daihaiensis sp.nov., isolated from Daihai Lake in Inner Mongolia.</title>
        <authorList>
            <person name="Kai J."/>
        </authorList>
    </citation>
    <scope>NUCLEOTIDE SEQUENCE [LARGE SCALE GENOMIC DNA]</scope>
    <source>
        <strain evidence="8">f23</strain>
    </source>
</reference>
<dbReference type="Pfam" id="PF01565">
    <property type="entry name" value="FAD_binding_4"/>
    <property type="match status" value="1"/>
</dbReference>
<comment type="similarity">
    <text evidence="2">Belongs to the oxygen-dependent FAD-linked oxidoreductase family.</text>
</comment>
<evidence type="ECO:0000256" key="3">
    <source>
        <dbReference type="ARBA" id="ARBA00022630"/>
    </source>
</evidence>
<sequence length="617" mass="67355">MPQDKLDTSKRQLLLGSAGLGAAALSGALAPNASATAATYQQGNQAIVARRVRPGEPGWPSEAQWQALGESMQGKVFKVADPFAGCEQSAQACNDILKQFENPFFIQDTPGATQSSGWVDAWTSKVSQYAAEVQNAEDVSKAVKFAKQHNLRLVVKGGAHSYLGQSNAADSFLIWTKRLDKIEMHDKFVPQGSQGVKPFEAVSVAGGAIWVDVYDKVVVKGRRYVQGGGCTSVGVGGHLQTGGFGSFSKRFGMSAGGIVEVEMVLADGSIVVANEHQNQDLFWASRGAGAAFGIITRATLKLHPLPETFGFAGLRVKAKSDGAYTALVEHFLRFYRDALMNPHWGEHVGFNGENVLEIAMSIQGLSEAEAAKVWQPFIDWVSARPTEFEIASPLRLVVIPAYHWWDYEYRKKHLPKSIIEDTRPNGKAGAFWWSGSAREVSIYIAGYESGWLHERLLQEERLSALAMTLVAASRVRGFEIHFNKGLAGSPPEVARQGQQIPMNPVVEHAFGLVIIAGGELNVHEGLRGHEPNKAAARTESARITEAMNIIRAIAPDAGGYCSEMSYFSPNWQTDAWGQANYARLLKLKHQYDPDGLFMAHHYVGSEDWSHDGFVKRG</sequence>
<keyword evidence="8" id="KW-1185">Reference proteome</keyword>
<evidence type="ECO:0000256" key="5">
    <source>
        <dbReference type="ARBA" id="ARBA00023002"/>
    </source>
</evidence>
<dbReference type="Gene3D" id="3.30.465.10">
    <property type="match status" value="1"/>
</dbReference>
<accession>A0ABY4AMV5</accession>
<dbReference type="RefSeq" id="WP_243479754.1">
    <property type="nucleotide sequence ID" value="NZ_CP063982.1"/>
</dbReference>
<evidence type="ECO:0000256" key="4">
    <source>
        <dbReference type="ARBA" id="ARBA00022827"/>
    </source>
</evidence>
<dbReference type="PROSITE" id="PS51387">
    <property type="entry name" value="FAD_PCMH"/>
    <property type="match status" value="1"/>
</dbReference>
<dbReference type="SUPFAM" id="SSF56176">
    <property type="entry name" value="FAD-binding/transporter-associated domain-like"/>
    <property type="match status" value="1"/>
</dbReference>
<keyword evidence="5" id="KW-0560">Oxidoreductase</keyword>
<dbReference type="Proteomes" id="UP000831607">
    <property type="component" value="Chromosome"/>
</dbReference>
<comment type="cofactor">
    <cofactor evidence="1">
        <name>FAD</name>
        <dbReference type="ChEBI" id="CHEBI:57692"/>
    </cofactor>
</comment>
<organism evidence="7 8">
    <name type="scientific">Orrella daihaiensis</name>
    <dbReference type="NCBI Taxonomy" id="2782176"/>
    <lineage>
        <taxon>Bacteria</taxon>
        <taxon>Pseudomonadati</taxon>
        <taxon>Pseudomonadota</taxon>
        <taxon>Betaproteobacteria</taxon>
        <taxon>Burkholderiales</taxon>
        <taxon>Alcaligenaceae</taxon>
        <taxon>Orrella</taxon>
    </lineage>
</organism>
<dbReference type="InterPro" id="IPR050416">
    <property type="entry name" value="FAD-linked_Oxidoreductase"/>
</dbReference>
<evidence type="ECO:0000256" key="1">
    <source>
        <dbReference type="ARBA" id="ARBA00001974"/>
    </source>
</evidence>
<proteinExistence type="inferred from homology"/>
<dbReference type="Pfam" id="PF08031">
    <property type="entry name" value="BBE"/>
    <property type="match status" value="1"/>
</dbReference>
<dbReference type="PROSITE" id="PS51318">
    <property type="entry name" value="TAT"/>
    <property type="match status" value="1"/>
</dbReference>
<name>A0ABY4AMV5_9BURK</name>
<dbReference type="InterPro" id="IPR036318">
    <property type="entry name" value="FAD-bd_PCMH-like_sf"/>
</dbReference>
<dbReference type="InterPro" id="IPR006311">
    <property type="entry name" value="TAT_signal"/>
</dbReference>